<dbReference type="PANTHER" id="PTHR46231">
    <property type="entry name" value="ANKYRIN REPEAT AND BTB/POZ DOMAIN-CONTAINING PROTEIN 1"/>
    <property type="match status" value="1"/>
</dbReference>
<evidence type="ECO:0000256" key="2">
    <source>
        <dbReference type="ARBA" id="ARBA00023043"/>
    </source>
</evidence>
<dbReference type="SUPFAM" id="SSF48403">
    <property type="entry name" value="Ankyrin repeat"/>
    <property type="match status" value="1"/>
</dbReference>
<dbReference type="Gene3D" id="3.30.710.10">
    <property type="entry name" value="Potassium Channel Kv1.1, Chain A"/>
    <property type="match status" value="1"/>
</dbReference>
<dbReference type="InterPro" id="IPR044515">
    <property type="entry name" value="ABTB1"/>
</dbReference>
<evidence type="ECO:0000313" key="6">
    <source>
        <dbReference type="Proteomes" id="UP000262825"/>
    </source>
</evidence>
<dbReference type="Pfam" id="PF00023">
    <property type="entry name" value="Ank"/>
    <property type="match status" value="1"/>
</dbReference>
<feature type="repeat" description="ANK" evidence="3">
    <location>
        <begin position="43"/>
        <end position="68"/>
    </location>
</feature>
<dbReference type="GO" id="GO:0005737">
    <property type="term" value="C:cytoplasm"/>
    <property type="evidence" value="ECO:0007669"/>
    <property type="project" value="TreeGrafter"/>
</dbReference>
<dbReference type="SMART" id="SM00248">
    <property type="entry name" value="ANK"/>
    <property type="match status" value="2"/>
</dbReference>
<dbReference type="PROSITE" id="PS50088">
    <property type="entry name" value="ANK_REPEAT"/>
    <property type="match status" value="1"/>
</dbReference>
<protein>
    <submittedName>
        <fullName evidence="5">Related to Ankyrin repeat-containing protein YIL001W</fullName>
    </submittedName>
</protein>
<dbReference type="PROSITE" id="PS50297">
    <property type="entry name" value="ANK_REP_REGION"/>
    <property type="match status" value="1"/>
</dbReference>
<proteinExistence type="predicted"/>
<sequence>MSELARISDKSFNELCYACRVGDVENADKLISLGVPLNGVDMFDNSPLFLASLCGHENVVKLLLERGAVCDRDRHEGARCIYGALTDKIRNILLRHDLSRAFDLNQPFAKHISSLYIDDNDKSANTNLLFKDAGLSFGSVLTHSPPENQKHEHSHRYKLTKVNKFILVASSSYFSEKFKDAKNEIYFEIYPDLILREVDFLEATELFVKFLYLIPVLHLFEKRHLNILCIFAEKMKFPILKEYIEKLSFIVDPNFKHNLIVEYQKKITEDYRRNFLNFVENNIIKKCLTVDQDSFKDPSFASKIIAQVRNNSCAYPDIILSVKNTETKKITLYPAHRAMLSRSEYFKTMFTLPFCENNCYLFDNDYMLLSLSDPTVVDLPTEDIETAHAILKYLYYDNTDIPWEIAMRVLVTADFLLLDRLKTMAAVSITSHGNEFLKIYSLFDILYIAWEVRMERLEHFVAKTIADNLEKYQDLPSFHQAIENSAKRISKREDSDTIELIDDIMYYLLRKHDLTHEDLELLDFKDDLEFMQESGLYSYQKDVAIIEKVLSKLKLHSCIQTVDFNFPLSYNIH</sequence>
<dbReference type="AlphaFoldDB" id="A0A376B8V1"/>
<dbReference type="PANTHER" id="PTHR46231:SF1">
    <property type="entry name" value="ANKYRIN REPEAT AND BTB_POZ DOMAIN-CONTAINING PROTEIN 1"/>
    <property type="match status" value="1"/>
</dbReference>
<evidence type="ECO:0000256" key="1">
    <source>
        <dbReference type="ARBA" id="ARBA00022737"/>
    </source>
</evidence>
<evidence type="ECO:0000259" key="4">
    <source>
        <dbReference type="PROSITE" id="PS50097"/>
    </source>
</evidence>
<dbReference type="GO" id="GO:0000151">
    <property type="term" value="C:ubiquitin ligase complex"/>
    <property type="evidence" value="ECO:0007669"/>
    <property type="project" value="TreeGrafter"/>
</dbReference>
<dbReference type="PROSITE" id="PS50097">
    <property type="entry name" value="BTB"/>
    <property type="match status" value="2"/>
</dbReference>
<feature type="domain" description="BTB" evidence="4">
    <location>
        <begin position="316"/>
        <end position="403"/>
    </location>
</feature>
<evidence type="ECO:0000313" key="5">
    <source>
        <dbReference type="EMBL" id="SSD60999.1"/>
    </source>
</evidence>
<organism evidence="5 6">
    <name type="scientific">Saccharomycodes ludwigii</name>
    <dbReference type="NCBI Taxonomy" id="36035"/>
    <lineage>
        <taxon>Eukaryota</taxon>
        <taxon>Fungi</taxon>
        <taxon>Dikarya</taxon>
        <taxon>Ascomycota</taxon>
        <taxon>Saccharomycotina</taxon>
        <taxon>Saccharomycetes</taxon>
        <taxon>Saccharomycodales</taxon>
        <taxon>Saccharomycodaceae</taxon>
        <taxon>Saccharomycodes</taxon>
    </lineage>
</organism>
<keyword evidence="6" id="KW-1185">Reference proteome</keyword>
<dbReference type="InterPro" id="IPR036770">
    <property type="entry name" value="Ankyrin_rpt-contain_sf"/>
</dbReference>
<dbReference type="SMART" id="SM00225">
    <property type="entry name" value="BTB"/>
    <property type="match status" value="2"/>
</dbReference>
<name>A0A376B8V1_9ASCO</name>
<dbReference type="Proteomes" id="UP000262825">
    <property type="component" value="Unassembled WGS sequence"/>
</dbReference>
<dbReference type="VEuPathDB" id="FungiDB:SCODWIG_02760"/>
<dbReference type="InterPro" id="IPR011333">
    <property type="entry name" value="SKP1/BTB/POZ_sf"/>
</dbReference>
<reference evidence="6" key="1">
    <citation type="submission" date="2018-06" db="EMBL/GenBank/DDBJ databases">
        <authorList>
            <person name="Guldener U."/>
        </authorList>
    </citation>
    <scope>NUCLEOTIDE SEQUENCE [LARGE SCALE GENOMIC DNA]</scope>
    <source>
        <strain evidence="6">UTAD17</strain>
    </source>
</reference>
<keyword evidence="1" id="KW-0677">Repeat</keyword>
<dbReference type="InterPro" id="IPR002110">
    <property type="entry name" value="Ankyrin_rpt"/>
</dbReference>
<keyword evidence="2 3" id="KW-0040">ANK repeat</keyword>
<dbReference type="Pfam" id="PF00651">
    <property type="entry name" value="BTB"/>
    <property type="match status" value="1"/>
</dbReference>
<dbReference type="InterPro" id="IPR000210">
    <property type="entry name" value="BTB/POZ_dom"/>
</dbReference>
<gene>
    <name evidence="5" type="ORF">SCODWIG_02760</name>
</gene>
<dbReference type="EMBL" id="UFAJ01000529">
    <property type="protein sequence ID" value="SSD60999.1"/>
    <property type="molecule type" value="Genomic_DNA"/>
</dbReference>
<accession>A0A376B8V1</accession>
<dbReference type="SUPFAM" id="SSF54695">
    <property type="entry name" value="POZ domain"/>
    <property type="match status" value="1"/>
</dbReference>
<evidence type="ECO:0000256" key="3">
    <source>
        <dbReference type="PROSITE-ProRule" id="PRU00023"/>
    </source>
</evidence>
<feature type="domain" description="BTB" evidence="4">
    <location>
        <begin position="161"/>
        <end position="212"/>
    </location>
</feature>
<dbReference type="Gene3D" id="1.25.40.20">
    <property type="entry name" value="Ankyrin repeat-containing domain"/>
    <property type="match status" value="1"/>
</dbReference>